<feature type="transmembrane region" description="Helical" evidence="8">
    <location>
        <begin position="175"/>
        <end position="197"/>
    </location>
</feature>
<evidence type="ECO:0000313" key="10">
    <source>
        <dbReference type="EMBL" id="RUS90330.1"/>
    </source>
</evidence>
<evidence type="ECO:0000313" key="11">
    <source>
        <dbReference type="Proteomes" id="UP000271974"/>
    </source>
</evidence>
<feature type="transmembrane region" description="Helical" evidence="8">
    <location>
        <begin position="238"/>
        <end position="258"/>
    </location>
</feature>
<evidence type="ECO:0000256" key="3">
    <source>
        <dbReference type="ARBA" id="ARBA00022692"/>
    </source>
</evidence>
<sequence>ARYRSGSLILCCILLCGASVESLQDSLCVAPTCVNVNLTLNLMEVKVTERIDGGSKLCIFCYPGADRRWFRVWINPKMRINLPSQNFMPDIFHGSNISEVVERSRSTSYLRWPSLWGQLRQEYGFKPFNASCIGVMSDKGYTVDFVVKSKYVAITFLAALYYTYCPDVVSFRNKLFHYGTGVSVGVLGSALIALFIINKFLPQRVKTLGSVLLVVSTSASMFLLQHVSLYINDIIFDYWRVALGYVLVAGVASCALIYRYEPLSDPRTLDLARWGLQALGLALVYQGCQIPEMGVVVVAVACVVYYFPRGLLSWLRTQ</sequence>
<evidence type="ECO:0000256" key="1">
    <source>
        <dbReference type="ARBA" id="ARBA00004575"/>
    </source>
</evidence>
<feature type="non-terminal residue" evidence="10">
    <location>
        <position position="1"/>
    </location>
</feature>
<keyword evidence="3 8" id="KW-0812">Transmembrane</keyword>
<gene>
    <name evidence="10" type="ORF">EGW08_001928</name>
</gene>
<dbReference type="STRING" id="188477.A0A3S1A4E4"/>
<keyword evidence="6 8" id="KW-0472">Membrane</keyword>
<feature type="transmembrane region" description="Helical" evidence="8">
    <location>
        <begin position="209"/>
        <end position="232"/>
    </location>
</feature>
<reference evidence="10 11" key="1">
    <citation type="submission" date="2019-01" db="EMBL/GenBank/DDBJ databases">
        <title>A draft genome assembly of the solar-powered sea slug Elysia chlorotica.</title>
        <authorList>
            <person name="Cai H."/>
            <person name="Li Q."/>
            <person name="Fang X."/>
            <person name="Li J."/>
            <person name="Curtis N.E."/>
            <person name="Altenburger A."/>
            <person name="Shibata T."/>
            <person name="Feng M."/>
            <person name="Maeda T."/>
            <person name="Schwartz J.A."/>
            <person name="Shigenobu S."/>
            <person name="Lundholm N."/>
            <person name="Nishiyama T."/>
            <person name="Yang H."/>
            <person name="Hasebe M."/>
            <person name="Li S."/>
            <person name="Pierce S.K."/>
            <person name="Wang J."/>
        </authorList>
    </citation>
    <scope>NUCLEOTIDE SEQUENCE [LARGE SCALE GENOMIC DNA]</scope>
    <source>
        <strain evidence="10">EC2010</strain>
        <tissue evidence="10">Whole organism of an adult</tissue>
    </source>
</reference>
<keyword evidence="5 8" id="KW-1133">Transmembrane helix</keyword>
<comment type="subcellular location">
    <subcellularLocation>
        <location evidence="1">Nucleus inner membrane</location>
        <topology evidence="1">Multi-pass membrane protein</topology>
        <orientation evidence="1">Nucleoplasmic side</orientation>
    </subcellularLocation>
</comment>
<evidence type="ECO:0000256" key="2">
    <source>
        <dbReference type="ARBA" id="ARBA00005748"/>
    </source>
</evidence>
<comment type="similarity">
    <text evidence="2">Belongs to the NEMP family.</text>
</comment>
<proteinExistence type="inferred from homology"/>
<dbReference type="Proteomes" id="UP000271974">
    <property type="component" value="Unassembled WGS sequence"/>
</dbReference>
<evidence type="ECO:0000256" key="9">
    <source>
        <dbReference type="SAM" id="SignalP"/>
    </source>
</evidence>
<dbReference type="PANTHER" id="PTHR13598">
    <property type="entry name" value="AT07567P-RELATED"/>
    <property type="match status" value="1"/>
</dbReference>
<dbReference type="EMBL" id="RQTK01000035">
    <property type="protein sequence ID" value="RUS90330.1"/>
    <property type="molecule type" value="Genomic_DNA"/>
</dbReference>
<evidence type="ECO:0008006" key="12">
    <source>
        <dbReference type="Google" id="ProtNLM"/>
    </source>
</evidence>
<keyword evidence="11" id="KW-1185">Reference proteome</keyword>
<feature type="non-terminal residue" evidence="10">
    <location>
        <position position="318"/>
    </location>
</feature>
<evidence type="ECO:0000256" key="6">
    <source>
        <dbReference type="ARBA" id="ARBA00023136"/>
    </source>
</evidence>
<name>A0A3S1A4E4_ELYCH</name>
<evidence type="ECO:0000256" key="7">
    <source>
        <dbReference type="ARBA" id="ARBA00023242"/>
    </source>
</evidence>
<dbReference type="InterPro" id="IPR019358">
    <property type="entry name" value="NEMP_fam"/>
</dbReference>
<keyword evidence="7" id="KW-0539">Nucleus</keyword>
<accession>A0A3S1A4E4</accession>
<feature type="transmembrane region" description="Helical" evidence="8">
    <location>
        <begin position="279"/>
        <end position="307"/>
    </location>
</feature>
<evidence type="ECO:0000256" key="4">
    <source>
        <dbReference type="ARBA" id="ARBA00022729"/>
    </source>
</evidence>
<dbReference type="Pfam" id="PF10225">
    <property type="entry name" value="NEMP"/>
    <property type="match status" value="1"/>
</dbReference>
<protein>
    <recommendedName>
        <fullName evidence="12">DUF4203 domain-containing protein</fullName>
    </recommendedName>
</protein>
<feature type="signal peptide" evidence="9">
    <location>
        <begin position="1"/>
        <end position="22"/>
    </location>
</feature>
<organism evidence="10 11">
    <name type="scientific">Elysia chlorotica</name>
    <name type="common">Eastern emerald elysia</name>
    <name type="synonym">Sea slug</name>
    <dbReference type="NCBI Taxonomy" id="188477"/>
    <lineage>
        <taxon>Eukaryota</taxon>
        <taxon>Metazoa</taxon>
        <taxon>Spiralia</taxon>
        <taxon>Lophotrochozoa</taxon>
        <taxon>Mollusca</taxon>
        <taxon>Gastropoda</taxon>
        <taxon>Heterobranchia</taxon>
        <taxon>Euthyneura</taxon>
        <taxon>Panpulmonata</taxon>
        <taxon>Sacoglossa</taxon>
        <taxon>Placobranchoidea</taxon>
        <taxon>Plakobranchidae</taxon>
        <taxon>Elysia</taxon>
    </lineage>
</organism>
<dbReference type="AlphaFoldDB" id="A0A3S1A4E4"/>
<dbReference type="OrthoDB" id="509138at2759"/>
<evidence type="ECO:0000256" key="8">
    <source>
        <dbReference type="SAM" id="Phobius"/>
    </source>
</evidence>
<comment type="caution">
    <text evidence="10">The sequence shown here is derived from an EMBL/GenBank/DDBJ whole genome shotgun (WGS) entry which is preliminary data.</text>
</comment>
<dbReference type="PANTHER" id="PTHR13598:SF1">
    <property type="entry name" value="AT07567P-RELATED"/>
    <property type="match status" value="1"/>
</dbReference>
<feature type="chain" id="PRO_5018728132" description="DUF4203 domain-containing protein" evidence="9">
    <location>
        <begin position="23"/>
        <end position="318"/>
    </location>
</feature>
<evidence type="ECO:0000256" key="5">
    <source>
        <dbReference type="ARBA" id="ARBA00022989"/>
    </source>
</evidence>
<keyword evidence="4 9" id="KW-0732">Signal</keyword>
<dbReference type="GO" id="GO:0005637">
    <property type="term" value="C:nuclear inner membrane"/>
    <property type="evidence" value="ECO:0007669"/>
    <property type="project" value="UniProtKB-SubCell"/>
</dbReference>